<dbReference type="PRINTS" id="PR00714">
    <property type="entry name" value="MAN6PISMRASE"/>
</dbReference>
<dbReference type="Proteomes" id="UP000516660">
    <property type="component" value="Chromosome"/>
</dbReference>
<feature type="binding site" evidence="8">
    <location>
        <position position="105"/>
    </location>
    <ligand>
        <name>Zn(2+)</name>
        <dbReference type="ChEBI" id="CHEBI:29105"/>
    </ligand>
</feature>
<proteinExistence type="inferred from homology"/>
<dbReference type="InterPro" id="IPR014710">
    <property type="entry name" value="RmlC-like_jellyroll"/>
</dbReference>
<evidence type="ECO:0000256" key="2">
    <source>
        <dbReference type="ARBA" id="ARBA00010772"/>
    </source>
</evidence>
<dbReference type="Gene3D" id="1.10.441.10">
    <property type="entry name" value="Phosphomannose Isomerase, domain 2"/>
    <property type="match status" value="1"/>
</dbReference>
<dbReference type="NCBIfam" id="TIGR00218">
    <property type="entry name" value="manA"/>
    <property type="match status" value="1"/>
</dbReference>
<reference evidence="10 11" key="1">
    <citation type="submission" date="2020-08" db="EMBL/GenBank/DDBJ databases">
        <title>Description of Clavibacter zhangzhiyonge sp. nov., a phytopathogenic actinobacterium isolated from barley seeds, causing leaf brown spot and decline.</title>
        <authorList>
            <person name="Tian Q."/>
            <person name="Chuan J."/>
            <person name="Zhao W."/>
            <person name="Li X."/>
        </authorList>
    </citation>
    <scope>NUCLEOTIDE SEQUENCE [LARGE SCALE GENOMIC DNA]</scope>
    <source>
        <strain evidence="10 11">DM1</strain>
    </source>
</reference>
<dbReference type="GO" id="GO:0009298">
    <property type="term" value="P:GDP-mannose biosynthetic process"/>
    <property type="evidence" value="ECO:0007669"/>
    <property type="project" value="InterPro"/>
</dbReference>
<evidence type="ECO:0000256" key="8">
    <source>
        <dbReference type="PIRSR" id="PIRSR001480-2"/>
    </source>
</evidence>
<evidence type="ECO:0000256" key="4">
    <source>
        <dbReference type="ARBA" id="ARBA00022723"/>
    </source>
</evidence>
<dbReference type="GO" id="GO:0005829">
    <property type="term" value="C:cytosol"/>
    <property type="evidence" value="ECO:0007669"/>
    <property type="project" value="TreeGrafter"/>
</dbReference>
<dbReference type="PANTHER" id="PTHR10309:SF0">
    <property type="entry name" value="MANNOSE-6-PHOSPHATE ISOMERASE"/>
    <property type="match status" value="1"/>
</dbReference>
<comment type="catalytic activity">
    <reaction evidence="1">
        <text>D-mannose 6-phosphate = D-fructose 6-phosphate</text>
        <dbReference type="Rhea" id="RHEA:12356"/>
        <dbReference type="ChEBI" id="CHEBI:58735"/>
        <dbReference type="ChEBI" id="CHEBI:61527"/>
        <dbReference type="EC" id="5.3.1.8"/>
    </reaction>
</comment>
<evidence type="ECO:0000256" key="1">
    <source>
        <dbReference type="ARBA" id="ARBA00000757"/>
    </source>
</evidence>
<evidence type="ECO:0000256" key="5">
    <source>
        <dbReference type="ARBA" id="ARBA00022833"/>
    </source>
</evidence>
<dbReference type="AlphaFoldDB" id="A0A7L7Z4F6"/>
<dbReference type="SUPFAM" id="SSF51182">
    <property type="entry name" value="RmlC-like cupins"/>
    <property type="match status" value="1"/>
</dbReference>
<organism evidence="10 11">
    <name type="scientific">Clavibacter zhangzhiyongii</name>
    <dbReference type="NCBI Taxonomy" id="2768071"/>
    <lineage>
        <taxon>Bacteria</taxon>
        <taxon>Bacillati</taxon>
        <taxon>Actinomycetota</taxon>
        <taxon>Actinomycetes</taxon>
        <taxon>Micrococcales</taxon>
        <taxon>Microbacteriaceae</taxon>
        <taxon>Clavibacter</taxon>
    </lineage>
</organism>
<dbReference type="InterPro" id="IPR011051">
    <property type="entry name" value="RmlC_Cupin_sf"/>
</dbReference>
<dbReference type="CDD" id="cd07011">
    <property type="entry name" value="cupin_PMI_type_I_N"/>
    <property type="match status" value="1"/>
</dbReference>
<evidence type="ECO:0000259" key="9">
    <source>
        <dbReference type="Pfam" id="PF20511"/>
    </source>
</evidence>
<sequence length="434" mass="45853">MFTALANTPRDYAWGSTTAIAELLGREPSGGPEAELWLGAHDGSPTRVVDPAAAGGAPTLAEWIRADPATTLGPLAEGLRPGDGPGLPFLLKVLAAGGPLSLQAHPDLHRARLGFRDEEDRGIPIDAPHRNYKDPLHKPELVYALSDEFHALCGFRPLAEVRQVFTLLLTLDASGPDSDPAVIRSVLTRLTGSEADVLRDVFAFLMGGGSEVRRLVDRVTLLANLASDRQCREFSTEMRTVRELAEAYPGDPGIVTSLLLNRVTLRRGEALYLPAGNIHAYLHGLGIELMAASDNVLRGGLTPKHVDVPELLDVLEFQALPVPYLAPEHAAPGVELYRPDVPDFLLARIAPATRDAAADDAGASVVVVDGPTIVLCTSGEVTLRGEASTVVVGRGEAVFATPDEGRIVLTGEGEAFLATTPAPGPDAADEDASA</sequence>
<dbReference type="Pfam" id="PF20511">
    <property type="entry name" value="PMI_typeI_cat"/>
    <property type="match status" value="1"/>
</dbReference>
<protein>
    <recommendedName>
        <fullName evidence="3">mannose-6-phosphate isomerase</fullName>
        <ecNumber evidence="3">5.3.1.8</ecNumber>
    </recommendedName>
</protein>
<keyword evidence="11" id="KW-1185">Reference proteome</keyword>
<evidence type="ECO:0000256" key="7">
    <source>
        <dbReference type="PIRSR" id="PIRSR001480-1"/>
    </source>
</evidence>
<dbReference type="PANTHER" id="PTHR10309">
    <property type="entry name" value="MANNOSE-6-PHOSPHATE ISOMERASE"/>
    <property type="match status" value="1"/>
</dbReference>
<dbReference type="InterPro" id="IPR046457">
    <property type="entry name" value="PMI_typeI_cat"/>
</dbReference>
<feature type="binding site" evidence="8">
    <location>
        <position position="279"/>
    </location>
    <ligand>
        <name>Zn(2+)</name>
        <dbReference type="ChEBI" id="CHEBI:29105"/>
    </ligand>
</feature>
<dbReference type="EMBL" id="CP061274">
    <property type="protein sequence ID" value="QOD44648.1"/>
    <property type="molecule type" value="Genomic_DNA"/>
</dbReference>
<evidence type="ECO:0000313" key="10">
    <source>
        <dbReference type="EMBL" id="QOD44648.1"/>
    </source>
</evidence>
<dbReference type="GO" id="GO:0005975">
    <property type="term" value="P:carbohydrate metabolic process"/>
    <property type="evidence" value="ECO:0007669"/>
    <property type="project" value="InterPro"/>
</dbReference>
<evidence type="ECO:0000313" key="11">
    <source>
        <dbReference type="Proteomes" id="UP000516660"/>
    </source>
</evidence>
<feature type="binding site" evidence="8">
    <location>
        <position position="103"/>
    </location>
    <ligand>
        <name>Zn(2+)</name>
        <dbReference type="ChEBI" id="CHEBI:29105"/>
    </ligand>
</feature>
<evidence type="ECO:0000256" key="3">
    <source>
        <dbReference type="ARBA" id="ARBA00011956"/>
    </source>
</evidence>
<keyword evidence="6 10" id="KW-0413">Isomerase</keyword>
<dbReference type="InterPro" id="IPR016305">
    <property type="entry name" value="Mannose-6-P_Isomerase"/>
</dbReference>
<evidence type="ECO:0000256" key="6">
    <source>
        <dbReference type="ARBA" id="ARBA00023235"/>
    </source>
</evidence>
<dbReference type="EC" id="5.3.1.8" evidence="3"/>
<dbReference type="Gene3D" id="2.60.120.10">
    <property type="entry name" value="Jelly Rolls"/>
    <property type="match status" value="2"/>
</dbReference>
<comment type="similarity">
    <text evidence="2">Belongs to the mannose-6-phosphate isomerase type 1 family.</text>
</comment>
<gene>
    <name evidence="10" type="primary">manA</name>
    <name evidence="10" type="ORF">H9X71_04760</name>
</gene>
<accession>A0A7L7Z4F6</accession>
<dbReference type="GO" id="GO:0008270">
    <property type="term" value="F:zinc ion binding"/>
    <property type="evidence" value="ECO:0007669"/>
    <property type="project" value="InterPro"/>
</dbReference>
<dbReference type="InterPro" id="IPR001250">
    <property type="entry name" value="Man6P_Isoase-1"/>
</dbReference>
<feature type="active site" evidence="7">
    <location>
        <position position="298"/>
    </location>
</feature>
<dbReference type="GO" id="GO:0004476">
    <property type="term" value="F:mannose-6-phosphate isomerase activity"/>
    <property type="evidence" value="ECO:0007669"/>
    <property type="project" value="UniProtKB-EC"/>
</dbReference>
<feature type="domain" description="Phosphomannose isomerase type I catalytic" evidence="9">
    <location>
        <begin position="5"/>
        <end position="158"/>
    </location>
</feature>
<name>A0A7L7Z4F6_9MICO</name>
<keyword evidence="4 8" id="KW-0479">Metal-binding</keyword>
<keyword evidence="5 8" id="KW-0862">Zinc</keyword>
<dbReference type="RefSeq" id="WP_191148565.1">
    <property type="nucleotide sequence ID" value="NZ_CP061274.1"/>
</dbReference>
<dbReference type="PIRSF" id="PIRSF001480">
    <property type="entry name" value="Mannose-6-phosphate_isomerase"/>
    <property type="match status" value="1"/>
</dbReference>
<feature type="binding site" evidence="8">
    <location>
        <position position="140"/>
    </location>
    <ligand>
        <name>Zn(2+)</name>
        <dbReference type="ChEBI" id="CHEBI:29105"/>
    </ligand>
</feature>
<comment type="cofactor">
    <cofactor evidence="8">
        <name>Zn(2+)</name>
        <dbReference type="ChEBI" id="CHEBI:29105"/>
    </cofactor>
    <text evidence="8">Binds 1 zinc ion per subunit.</text>
</comment>
<dbReference type="KEGG" id="czh:H9X71_04760"/>